<protein>
    <submittedName>
        <fullName evidence="2">Uncharacterized protein</fullName>
    </submittedName>
</protein>
<keyword evidence="3" id="KW-1185">Reference proteome</keyword>
<evidence type="ECO:0000313" key="3">
    <source>
        <dbReference type="Proteomes" id="UP000298030"/>
    </source>
</evidence>
<feature type="compositionally biased region" description="Basic and acidic residues" evidence="1">
    <location>
        <begin position="385"/>
        <end position="396"/>
    </location>
</feature>
<evidence type="ECO:0000313" key="2">
    <source>
        <dbReference type="EMBL" id="TEB32039.1"/>
    </source>
</evidence>
<gene>
    <name evidence="2" type="ORF">FA13DRAFT_1709122</name>
</gene>
<accession>A0A4Y7TET4</accession>
<feature type="compositionally biased region" description="Polar residues" evidence="1">
    <location>
        <begin position="400"/>
        <end position="412"/>
    </location>
</feature>
<evidence type="ECO:0000256" key="1">
    <source>
        <dbReference type="SAM" id="MobiDB-lite"/>
    </source>
</evidence>
<dbReference type="Proteomes" id="UP000298030">
    <property type="component" value="Unassembled WGS sequence"/>
</dbReference>
<dbReference type="EMBL" id="QPFP01000016">
    <property type="protein sequence ID" value="TEB32039.1"/>
    <property type="molecule type" value="Genomic_DNA"/>
</dbReference>
<dbReference type="AlphaFoldDB" id="A0A4Y7TET4"/>
<proteinExistence type="predicted"/>
<organism evidence="2 3">
    <name type="scientific">Coprinellus micaceus</name>
    <name type="common">Glistening ink-cap mushroom</name>
    <name type="synonym">Coprinus micaceus</name>
    <dbReference type="NCBI Taxonomy" id="71717"/>
    <lineage>
        <taxon>Eukaryota</taxon>
        <taxon>Fungi</taxon>
        <taxon>Dikarya</taxon>
        <taxon>Basidiomycota</taxon>
        <taxon>Agaricomycotina</taxon>
        <taxon>Agaricomycetes</taxon>
        <taxon>Agaricomycetidae</taxon>
        <taxon>Agaricales</taxon>
        <taxon>Agaricineae</taxon>
        <taxon>Psathyrellaceae</taxon>
        <taxon>Coprinellus</taxon>
    </lineage>
</organism>
<dbReference type="OrthoDB" id="2931266at2759"/>
<name>A0A4Y7TET4_COPMI</name>
<comment type="caution">
    <text evidence="2">The sequence shown here is derived from an EMBL/GenBank/DDBJ whole genome shotgun (WGS) entry which is preliminary data.</text>
</comment>
<feature type="region of interest" description="Disordered" evidence="1">
    <location>
        <begin position="369"/>
        <end position="419"/>
    </location>
</feature>
<reference evidence="2 3" key="1">
    <citation type="journal article" date="2019" name="Nat. Ecol. Evol.">
        <title>Megaphylogeny resolves global patterns of mushroom evolution.</title>
        <authorList>
            <person name="Varga T."/>
            <person name="Krizsan K."/>
            <person name="Foldi C."/>
            <person name="Dima B."/>
            <person name="Sanchez-Garcia M."/>
            <person name="Sanchez-Ramirez S."/>
            <person name="Szollosi G.J."/>
            <person name="Szarkandi J.G."/>
            <person name="Papp V."/>
            <person name="Albert L."/>
            <person name="Andreopoulos W."/>
            <person name="Angelini C."/>
            <person name="Antonin V."/>
            <person name="Barry K.W."/>
            <person name="Bougher N.L."/>
            <person name="Buchanan P."/>
            <person name="Buyck B."/>
            <person name="Bense V."/>
            <person name="Catcheside P."/>
            <person name="Chovatia M."/>
            <person name="Cooper J."/>
            <person name="Damon W."/>
            <person name="Desjardin D."/>
            <person name="Finy P."/>
            <person name="Geml J."/>
            <person name="Haridas S."/>
            <person name="Hughes K."/>
            <person name="Justo A."/>
            <person name="Karasinski D."/>
            <person name="Kautmanova I."/>
            <person name="Kiss B."/>
            <person name="Kocsube S."/>
            <person name="Kotiranta H."/>
            <person name="LaButti K.M."/>
            <person name="Lechner B.E."/>
            <person name="Liimatainen K."/>
            <person name="Lipzen A."/>
            <person name="Lukacs Z."/>
            <person name="Mihaltcheva S."/>
            <person name="Morgado L.N."/>
            <person name="Niskanen T."/>
            <person name="Noordeloos M.E."/>
            <person name="Ohm R.A."/>
            <person name="Ortiz-Santana B."/>
            <person name="Ovrebo C."/>
            <person name="Racz N."/>
            <person name="Riley R."/>
            <person name="Savchenko A."/>
            <person name="Shiryaev A."/>
            <person name="Soop K."/>
            <person name="Spirin V."/>
            <person name="Szebenyi C."/>
            <person name="Tomsovsky M."/>
            <person name="Tulloss R.E."/>
            <person name="Uehling J."/>
            <person name="Grigoriev I.V."/>
            <person name="Vagvolgyi C."/>
            <person name="Papp T."/>
            <person name="Martin F.M."/>
            <person name="Miettinen O."/>
            <person name="Hibbett D.S."/>
            <person name="Nagy L.G."/>
        </authorList>
    </citation>
    <scope>NUCLEOTIDE SEQUENCE [LARGE SCALE GENOMIC DNA]</scope>
    <source>
        <strain evidence="2 3">FP101781</strain>
    </source>
</reference>
<sequence>MKSKPHIAGATQGWYARALLRWWQSPQHASTKPELNCTGLTHEDGRSKETCQRVKVIGYNCARDHETAHSALYERDFGSHSTQTSVGKHKKIRHTPSASVRSLQADGTFYREGESRPVLPKQFDNFIPSIQGDSETTTPLPPDVDSKMLIRIFDYMTERWIDFGDEETCEVTGLEARFLPVVREMRQIAKNKGQDTQVTKLRKIEDAFLEEGGSNNIFERFRSHILFQKCKNCPTFVKSVPESEITFMNAKHVVETPADAKAGLQTGFLRNATEEKPANYIVADETWHRIKAPKLSDTTTSVSIIFYKKNDPDDTEVTSEKIFGGCIYYPRSAALSEEDESNKVYSKVNRVMVTKKMMVVRKRIETGGKMAKGSGHQAVNGFPYDNRRSKMPRSDEVCNADSTRIPNNQVNDSRNDSGMGPPPLYKLIFCST</sequence>